<dbReference type="NCBIfam" id="TIGR01620">
    <property type="entry name" value="hyp_HI0043"/>
    <property type="match status" value="1"/>
</dbReference>
<comment type="caution">
    <text evidence="9">The sequence shown here is derived from an EMBL/GenBank/DDBJ whole genome shotgun (WGS) entry which is preliminary data.</text>
</comment>
<dbReference type="AlphaFoldDB" id="A0A369YH80"/>
<dbReference type="InterPro" id="IPR006507">
    <property type="entry name" value="UPF0283"/>
</dbReference>
<keyword evidence="5 8" id="KW-0812">Transmembrane</keyword>
<dbReference type="STRING" id="1035839.GCA_000238795_00975"/>
<organism evidence="9 10">
    <name type="scientific">Haemophilus sputorum</name>
    <dbReference type="NCBI Taxonomy" id="1078480"/>
    <lineage>
        <taxon>Bacteria</taxon>
        <taxon>Pseudomonadati</taxon>
        <taxon>Pseudomonadota</taxon>
        <taxon>Gammaproteobacteria</taxon>
        <taxon>Pasteurellales</taxon>
        <taxon>Pasteurellaceae</taxon>
        <taxon>Haemophilus</taxon>
    </lineage>
</organism>
<protein>
    <recommendedName>
        <fullName evidence="8">UPF0283 membrane protein DPV93_06070</fullName>
    </recommendedName>
</protein>
<evidence type="ECO:0000256" key="8">
    <source>
        <dbReference type="HAMAP-Rule" id="MF_01085"/>
    </source>
</evidence>
<dbReference type="InterPro" id="IPR021147">
    <property type="entry name" value="DUF697"/>
</dbReference>
<accession>A0A369YH80</accession>
<evidence type="ECO:0000256" key="2">
    <source>
        <dbReference type="ARBA" id="ARBA00008255"/>
    </source>
</evidence>
<dbReference type="PANTHER" id="PTHR39342:SF1">
    <property type="entry name" value="UPF0283 MEMBRANE PROTEIN YCJF"/>
    <property type="match status" value="1"/>
</dbReference>
<name>A0A369YH80_9PAST</name>
<feature type="transmembrane region" description="Helical" evidence="8">
    <location>
        <begin position="55"/>
        <end position="80"/>
    </location>
</feature>
<feature type="transmembrane region" description="Helical" evidence="8">
    <location>
        <begin position="86"/>
        <end position="109"/>
    </location>
</feature>
<evidence type="ECO:0000313" key="10">
    <source>
        <dbReference type="Proteomes" id="UP000253872"/>
    </source>
</evidence>
<sequence length="351" mass="40078">MTKRIFEETEPDFNPTLKPKQEFSADTFEVFEDIETEEVEEADLSFEEVVRSNRFWIRVLLSALVLFCVAVIAQSVQWLWDSYQSHAWIALAFGIVFFLLSLTGVGVIIREWRRLVYLRRYQQQQAMSEQILLESLSSTSGENAQTFCKNVLENMRHLPQITQAEQRWQSQLNEAYDAKEVLYLFSENVLTPLDKQVKKLISRNATENALLVAVSPLAMVDVLLIAWRNFALVNKITKIYGMELGYISRLKLFKLVLTNMVFAGASEIASDVAADFLSQNMLAKLSLRATQGIGVGVLTARLGVKAMTFCRPIAFQENEKPKISTIRAQLLTSVKEMVFSKNREQAEEIVR</sequence>
<evidence type="ECO:0000256" key="6">
    <source>
        <dbReference type="ARBA" id="ARBA00022989"/>
    </source>
</evidence>
<evidence type="ECO:0000256" key="3">
    <source>
        <dbReference type="ARBA" id="ARBA00022475"/>
    </source>
</evidence>
<dbReference type="Proteomes" id="UP000253872">
    <property type="component" value="Unassembled WGS sequence"/>
</dbReference>
<dbReference type="RefSeq" id="WP_111402982.1">
    <property type="nucleotide sequence ID" value="NZ_QEPN01000004.1"/>
</dbReference>
<evidence type="ECO:0000256" key="4">
    <source>
        <dbReference type="ARBA" id="ARBA00022519"/>
    </source>
</evidence>
<dbReference type="GO" id="GO:0005886">
    <property type="term" value="C:plasma membrane"/>
    <property type="evidence" value="ECO:0007669"/>
    <property type="project" value="UniProtKB-SubCell"/>
</dbReference>
<evidence type="ECO:0000256" key="7">
    <source>
        <dbReference type="ARBA" id="ARBA00023136"/>
    </source>
</evidence>
<comment type="subcellular location">
    <subcellularLocation>
        <location evidence="1">Cell inner membrane</location>
        <topology evidence="1">Multi-pass membrane protein</topology>
    </subcellularLocation>
    <subcellularLocation>
        <location evidence="8">Cell membrane</location>
        <topology evidence="8">Multi-pass membrane protein</topology>
    </subcellularLocation>
</comment>
<reference evidence="9 10" key="1">
    <citation type="submission" date="2018-05" db="EMBL/GenBank/DDBJ databases">
        <title>Draft Genome Sequences for a Diverse set of 7 Haemophilus Species.</title>
        <authorList>
            <person name="Nichols M."/>
            <person name="Topaz N."/>
            <person name="Wang X."/>
            <person name="Wang X."/>
            <person name="Boxrud D."/>
        </authorList>
    </citation>
    <scope>NUCLEOTIDE SEQUENCE [LARGE SCALE GENOMIC DNA]</scope>
    <source>
        <strain evidence="9 10">C2002001239</strain>
    </source>
</reference>
<evidence type="ECO:0000313" key="9">
    <source>
        <dbReference type="EMBL" id="RDE71892.1"/>
    </source>
</evidence>
<dbReference type="Pfam" id="PF05128">
    <property type="entry name" value="DUF697"/>
    <property type="match status" value="1"/>
</dbReference>
<comment type="similarity">
    <text evidence="2 8">Belongs to the UPF0283 family.</text>
</comment>
<dbReference type="HAMAP" id="MF_01085">
    <property type="entry name" value="UPF0283"/>
    <property type="match status" value="1"/>
</dbReference>
<keyword evidence="3 8" id="KW-1003">Cell membrane</keyword>
<feature type="transmembrane region" description="Helical" evidence="8">
    <location>
        <begin position="208"/>
        <end position="227"/>
    </location>
</feature>
<dbReference type="PANTHER" id="PTHR39342">
    <property type="entry name" value="UPF0283 MEMBRANE PROTEIN YCJF"/>
    <property type="match status" value="1"/>
</dbReference>
<keyword evidence="4" id="KW-0997">Cell inner membrane</keyword>
<proteinExistence type="inferred from homology"/>
<gene>
    <name evidence="9" type="ORF">DPV93_06070</name>
</gene>
<evidence type="ECO:0000256" key="5">
    <source>
        <dbReference type="ARBA" id="ARBA00022692"/>
    </source>
</evidence>
<dbReference type="EMBL" id="QEPN01000004">
    <property type="protein sequence ID" value="RDE71892.1"/>
    <property type="molecule type" value="Genomic_DNA"/>
</dbReference>
<evidence type="ECO:0000256" key="1">
    <source>
        <dbReference type="ARBA" id="ARBA00004429"/>
    </source>
</evidence>
<keyword evidence="7 8" id="KW-0472">Membrane</keyword>
<keyword evidence="6 8" id="KW-1133">Transmembrane helix</keyword>